<evidence type="ECO:0000256" key="4">
    <source>
        <dbReference type="SAM" id="Phobius"/>
    </source>
</evidence>
<keyword evidence="1" id="KW-0285">Flavoprotein</keyword>
<dbReference type="Pfam" id="PF01494">
    <property type="entry name" value="FAD_binding_3"/>
    <property type="match status" value="1"/>
</dbReference>
<comment type="caution">
    <text evidence="6">The sequence shown here is derived from an EMBL/GenBank/DDBJ whole genome shotgun (WGS) entry which is preliminary data.</text>
</comment>
<dbReference type="STRING" id="1245748.A0A3R7J9E6"/>
<evidence type="ECO:0000313" key="6">
    <source>
        <dbReference type="EMBL" id="RLM01605.1"/>
    </source>
</evidence>
<dbReference type="GO" id="GO:0016491">
    <property type="term" value="F:oxidoreductase activity"/>
    <property type="evidence" value="ECO:0007669"/>
    <property type="project" value="UniProtKB-KW"/>
</dbReference>
<evidence type="ECO:0000256" key="3">
    <source>
        <dbReference type="ARBA" id="ARBA00023002"/>
    </source>
</evidence>
<gene>
    <name evidence="6" type="ORF">CFD26_109084</name>
</gene>
<dbReference type="GO" id="GO:0071949">
    <property type="term" value="F:FAD binding"/>
    <property type="evidence" value="ECO:0007669"/>
    <property type="project" value="InterPro"/>
</dbReference>
<keyword evidence="4" id="KW-0472">Membrane</keyword>
<reference evidence="6 7" key="1">
    <citation type="submission" date="2018-08" db="EMBL/GenBank/DDBJ databases">
        <title>Draft genome sequences of two Aspergillus turcosus clinical strains isolated from bronchoalveolar lavage fluid: one azole-susceptible and the other azole-resistant.</title>
        <authorList>
            <person name="Parent-Michaud M."/>
            <person name="Dufresne P.J."/>
            <person name="Fournier E."/>
            <person name="Martineau C."/>
            <person name="Moreira S."/>
            <person name="Perkins V."/>
            <person name="De Repentigny L."/>
            <person name="Dufresne S.F."/>
        </authorList>
    </citation>
    <scope>NUCLEOTIDE SEQUENCE [LARGE SCALE GENOMIC DNA]</scope>
    <source>
        <strain evidence="6">HMR AF 1038</strain>
    </source>
</reference>
<organism evidence="6 7">
    <name type="scientific">Aspergillus turcosus</name>
    <dbReference type="NCBI Taxonomy" id="1245748"/>
    <lineage>
        <taxon>Eukaryota</taxon>
        <taxon>Fungi</taxon>
        <taxon>Dikarya</taxon>
        <taxon>Ascomycota</taxon>
        <taxon>Pezizomycotina</taxon>
        <taxon>Eurotiomycetes</taxon>
        <taxon>Eurotiomycetidae</taxon>
        <taxon>Eurotiales</taxon>
        <taxon>Aspergillaceae</taxon>
        <taxon>Aspergillus</taxon>
        <taxon>Aspergillus subgen. Fumigati</taxon>
    </lineage>
</organism>
<evidence type="ECO:0000256" key="2">
    <source>
        <dbReference type="ARBA" id="ARBA00022827"/>
    </source>
</evidence>
<protein>
    <recommendedName>
        <fullName evidence="5">FAD-binding domain-containing protein</fullName>
    </recommendedName>
</protein>
<keyword evidence="7" id="KW-1185">Reference proteome</keyword>
<sequence>MAPPNILIVGCGIAGPTLASFLLLADIPAAQKPRITILERESTRSAHLRGQNIDIRGAGVTIIRKLGLEAQIRASTTGEEGVQLVDEHNRVWSQNRVDKSGKIQMPTSDIEILRGRLAELCWKNSQRVSAEAEREGARGIEYIFGDYLDEIKQDDNKVHVHFAKSGEARSFDLLVGADGMQSRTRKMVWGEEGEKDRLKRIGMFAGFFSIPREEQDGKWRRWFHAPGRRGIMLRPDSLGVRSTIFMYVVNEKDPRFVKVTTKGNGGVEAQKALLEEYFKDAGWECDRIIREMKATDDFYYDAVSQVKMDSWTKGRVVLLGDAGYCASPISGLGTTLAFTAAYKLAGYLQKYIKGESPDPSAALAQYNEQMRPIIEDGQELAPGQPYIINPETAWGVWVMRVLIRSLSYTRIIFIVVKFFGKILHLGPQAADYVRVEDFGFKEMSVWKEEDTNQQS</sequence>
<proteinExistence type="predicted"/>
<keyword evidence="4" id="KW-1133">Transmembrane helix</keyword>
<keyword evidence="3" id="KW-0560">Oxidoreductase</keyword>
<dbReference type="EMBL" id="NIDN02000004">
    <property type="protein sequence ID" value="RLM01605.1"/>
    <property type="molecule type" value="Genomic_DNA"/>
</dbReference>
<dbReference type="Proteomes" id="UP000215289">
    <property type="component" value="Unassembled WGS sequence"/>
</dbReference>
<dbReference type="PRINTS" id="PR00420">
    <property type="entry name" value="RNGMNOXGNASE"/>
</dbReference>
<evidence type="ECO:0000259" key="5">
    <source>
        <dbReference type="Pfam" id="PF01494"/>
    </source>
</evidence>
<dbReference type="AlphaFoldDB" id="A0A3R7J9E6"/>
<feature type="domain" description="FAD-binding" evidence="5">
    <location>
        <begin position="6"/>
        <end position="375"/>
    </location>
</feature>
<dbReference type="PANTHER" id="PTHR46865:SF2">
    <property type="entry name" value="MONOOXYGENASE"/>
    <property type="match status" value="1"/>
</dbReference>
<dbReference type="OrthoDB" id="655030at2759"/>
<dbReference type="Gene3D" id="3.50.50.60">
    <property type="entry name" value="FAD/NAD(P)-binding domain"/>
    <property type="match status" value="1"/>
</dbReference>
<evidence type="ECO:0000313" key="7">
    <source>
        <dbReference type="Proteomes" id="UP000215289"/>
    </source>
</evidence>
<dbReference type="InterPro" id="IPR002938">
    <property type="entry name" value="FAD-bd"/>
</dbReference>
<dbReference type="InterPro" id="IPR051704">
    <property type="entry name" value="FAD_aromatic-hydroxylase"/>
</dbReference>
<feature type="transmembrane region" description="Helical" evidence="4">
    <location>
        <begin position="6"/>
        <end position="25"/>
    </location>
</feature>
<name>A0A3R7J9E6_9EURO</name>
<dbReference type="SUPFAM" id="SSF51905">
    <property type="entry name" value="FAD/NAD(P)-binding domain"/>
    <property type="match status" value="1"/>
</dbReference>
<accession>A0A3R7J9E6</accession>
<dbReference type="InterPro" id="IPR036188">
    <property type="entry name" value="FAD/NAD-bd_sf"/>
</dbReference>
<evidence type="ECO:0000256" key="1">
    <source>
        <dbReference type="ARBA" id="ARBA00022630"/>
    </source>
</evidence>
<dbReference type="PANTHER" id="PTHR46865">
    <property type="entry name" value="OXIDOREDUCTASE-RELATED"/>
    <property type="match status" value="1"/>
</dbReference>
<keyword evidence="2" id="KW-0274">FAD</keyword>
<keyword evidence="4" id="KW-0812">Transmembrane</keyword>